<reference evidence="2 3" key="1">
    <citation type="submission" date="2023-07" db="EMBL/GenBank/DDBJ databases">
        <title>Sorghum-associated microbial communities from plants grown in Nebraska, USA.</title>
        <authorList>
            <person name="Schachtman D."/>
        </authorList>
    </citation>
    <scope>NUCLEOTIDE SEQUENCE [LARGE SCALE GENOMIC DNA]</scope>
    <source>
        <strain evidence="2 3">CC351</strain>
    </source>
</reference>
<keyword evidence="1" id="KW-0732">Signal</keyword>
<accession>A0ABT9SS48</accession>
<evidence type="ECO:0000256" key="1">
    <source>
        <dbReference type="SAM" id="SignalP"/>
    </source>
</evidence>
<dbReference type="RefSeq" id="WP_306846676.1">
    <property type="nucleotide sequence ID" value="NZ_JAUSRL010000012.1"/>
</dbReference>
<keyword evidence="3" id="KW-1185">Reference proteome</keyword>
<sequence length="336" mass="36796">MKRNYYALGVTFFSLCNYAQVGINTASPDPTVMLEIMGPGKTDASYIMKLNDLEEVSFAEGESYNVLGVNQDSKVIATKLSLGYRTYGNHLYDDPKTSITNGNVTGTNKLNPHFGWWYADGVGYSGYGSQGINTGLETNSGRWILPYQNTSGATISSVSENFNITINNLNSFSDSRGAPVQSWQGQWSEIFIIEGDSPVDVFVTSTLSDEAIRESPAASRTGLQTCRAKSLGLVKLSSPSYNASTGTLVNTASSNEPYISLKTYNTTMPRVHSGNYFISGVIRNVDPGYYTIVQMERMDCSDENWLGTGAPNVEMGWDGMRADTHAWSYSLGIYHE</sequence>
<evidence type="ECO:0000313" key="2">
    <source>
        <dbReference type="EMBL" id="MDP9962257.1"/>
    </source>
</evidence>
<protein>
    <submittedName>
        <fullName evidence="2">Uncharacterized protein</fullName>
    </submittedName>
</protein>
<proteinExistence type="predicted"/>
<feature type="signal peptide" evidence="1">
    <location>
        <begin position="1"/>
        <end position="19"/>
    </location>
</feature>
<comment type="caution">
    <text evidence="2">The sequence shown here is derived from an EMBL/GenBank/DDBJ whole genome shotgun (WGS) entry which is preliminary data.</text>
</comment>
<dbReference type="EMBL" id="JAUSRL010000012">
    <property type="protein sequence ID" value="MDP9962257.1"/>
    <property type="molecule type" value="Genomic_DNA"/>
</dbReference>
<name>A0ABT9SS48_9FLAO</name>
<gene>
    <name evidence="2" type="ORF">J2T04_004185</name>
</gene>
<feature type="chain" id="PRO_5047178529" evidence="1">
    <location>
        <begin position="20"/>
        <end position="336"/>
    </location>
</feature>
<organism evidence="2 3">
    <name type="scientific">Chryseobacterium lathyri</name>
    <dbReference type="NCBI Taxonomy" id="395933"/>
    <lineage>
        <taxon>Bacteria</taxon>
        <taxon>Pseudomonadati</taxon>
        <taxon>Bacteroidota</taxon>
        <taxon>Flavobacteriia</taxon>
        <taxon>Flavobacteriales</taxon>
        <taxon>Weeksellaceae</taxon>
        <taxon>Chryseobacterium group</taxon>
        <taxon>Chryseobacterium</taxon>
    </lineage>
</organism>
<evidence type="ECO:0000313" key="3">
    <source>
        <dbReference type="Proteomes" id="UP001235513"/>
    </source>
</evidence>
<dbReference type="Proteomes" id="UP001235513">
    <property type="component" value="Unassembled WGS sequence"/>
</dbReference>